<name>A0A8S4A0U5_9EUPU</name>
<reference evidence="2" key="1">
    <citation type="submission" date="2021-04" db="EMBL/GenBank/DDBJ databases">
        <authorList>
            <consortium name="Molecular Ecology Group"/>
        </authorList>
    </citation>
    <scope>NUCLEOTIDE SEQUENCE</scope>
</reference>
<dbReference type="OrthoDB" id="6048357at2759"/>
<sequence>MSAGAVQLPKITEGFLGPQAKFQAYGLNLVSHSQPIIYMQEDQPEVEIILGTKSEIRITVKLVSYERKKECTEYCLVRCIGNNFLFLIRPPLPGFYKCQIYALPKDEAGPQLLGVYNYLIHFPGNFEDRPFPKQYPMWRDGCYLEEPLSLPRGIKDPMVRFKVVVPKANDVQVKVGEEWNPLQETEPDTFEGFVDFNTGYAPGSKAKLNARFVGNNYHTLLEYSL</sequence>
<accession>A0A8S4A0U5</accession>
<dbReference type="Proteomes" id="UP000678393">
    <property type="component" value="Unassembled WGS sequence"/>
</dbReference>
<keyword evidence="3" id="KW-1185">Reference proteome</keyword>
<feature type="domain" description="KY-like immunoglobulin-like" evidence="1">
    <location>
        <begin position="16"/>
        <end position="124"/>
    </location>
</feature>
<protein>
    <recommendedName>
        <fullName evidence="1">KY-like immunoglobulin-like domain-containing protein</fullName>
    </recommendedName>
</protein>
<dbReference type="AlphaFoldDB" id="A0A8S4A0U5"/>
<dbReference type="EMBL" id="CAJHNH020008334">
    <property type="protein sequence ID" value="CAG5135477.1"/>
    <property type="molecule type" value="Genomic_DNA"/>
</dbReference>
<gene>
    <name evidence="2" type="ORF">CUNI_LOCUS21035</name>
</gene>
<evidence type="ECO:0000313" key="2">
    <source>
        <dbReference type="EMBL" id="CAG5135477.1"/>
    </source>
</evidence>
<organism evidence="2 3">
    <name type="scientific">Candidula unifasciata</name>
    <dbReference type="NCBI Taxonomy" id="100452"/>
    <lineage>
        <taxon>Eukaryota</taxon>
        <taxon>Metazoa</taxon>
        <taxon>Spiralia</taxon>
        <taxon>Lophotrochozoa</taxon>
        <taxon>Mollusca</taxon>
        <taxon>Gastropoda</taxon>
        <taxon>Heterobranchia</taxon>
        <taxon>Euthyneura</taxon>
        <taxon>Panpulmonata</taxon>
        <taxon>Eupulmonata</taxon>
        <taxon>Stylommatophora</taxon>
        <taxon>Helicina</taxon>
        <taxon>Helicoidea</taxon>
        <taxon>Geomitridae</taxon>
        <taxon>Candidula</taxon>
    </lineage>
</organism>
<dbReference type="PANTHER" id="PTHR47020">
    <property type="entry name" value="HILLARIN"/>
    <property type="match status" value="1"/>
</dbReference>
<proteinExistence type="predicted"/>
<dbReference type="InterPro" id="IPR056564">
    <property type="entry name" value="Ig-like_KY"/>
</dbReference>
<evidence type="ECO:0000259" key="1">
    <source>
        <dbReference type="Pfam" id="PF23265"/>
    </source>
</evidence>
<dbReference type="PANTHER" id="PTHR47020:SF1">
    <property type="entry name" value="HILLARIN"/>
    <property type="match status" value="1"/>
</dbReference>
<comment type="caution">
    <text evidence="2">The sequence shown here is derived from an EMBL/GenBank/DDBJ whole genome shotgun (WGS) entry which is preliminary data.</text>
</comment>
<dbReference type="InterPro" id="IPR053041">
    <property type="entry name" value="Transglut-like_Superfamily_Mod"/>
</dbReference>
<dbReference type="Pfam" id="PF23265">
    <property type="entry name" value="Ig-like_KY"/>
    <property type="match status" value="1"/>
</dbReference>
<evidence type="ECO:0000313" key="3">
    <source>
        <dbReference type="Proteomes" id="UP000678393"/>
    </source>
</evidence>